<keyword evidence="9 18" id="KW-0862">Zinc</keyword>
<dbReference type="HAMAP" id="MF_04004">
    <property type="entry name" value="PPV_E7"/>
    <property type="match status" value="1"/>
</dbReference>
<evidence type="ECO:0000256" key="7">
    <source>
        <dbReference type="ARBA" id="ARBA00022771"/>
    </source>
</evidence>
<keyword evidence="7 18" id="KW-0863">Zinc-finger</keyword>
<sequence length="97" mass="10869">MIGKQPTIKDVELNLEELVLPVNLLSDEGVPSDDDATEEEQRLYRVDTSCAHCETGVRLVVYSSEPGIHRLYQLLLDDIGIVCPGCARNAREHGRRH</sequence>
<dbReference type="GO" id="GO:0039502">
    <property type="term" value="P:symbiont-mediated suppression of host type I interferon-mediated signaling pathway"/>
    <property type="evidence" value="ECO:0007669"/>
    <property type="project" value="UniProtKB-UniRule"/>
</dbReference>
<evidence type="ECO:0000256" key="13">
    <source>
        <dbReference type="ARBA" id="ARBA00023163"/>
    </source>
</evidence>
<feature type="zinc finger region" evidence="18">
    <location>
        <begin position="50"/>
        <end position="86"/>
    </location>
</feature>
<keyword evidence="14 18" id="KW-1035">Host cytoplasm</keyword>
<reference evidence="20" key="1">
    <citation type="journal article" date="2018" name="Nat. Med.">
        <title>Expanded skin virome in DOCK8-deficient patients.</title>
        <authorList>
            <consortium name="NISC Comparative Sequencing Program"/>
            <person name="Tirosh O."/>
            <person name="Conlan S."/>
            <person name="Deming C."/>
            <person name="Lee-Lin S.Q."/>
            <person name="Huang X."/>
            <person name="Su H.C."/>
            <person name="Freeman A.F."/>
            <person name="Segre J.A."/>
            <person name="Kong H.H."/>
        </authorList>
    </citation>
    <scope>NUCLEOTIDE SEQUENCE</scope>
    <source>
        <strain evidence="20">HPV-mSK_056</strain>
    </source>
</reference>
<dbReference type="GO" id="GO:0052170">
    <property type="term" value="P:symbiont-mediated suppression of host innate immune response"/>
    <property type="evidence" value="ECO:0007669"/>
    <property type="project" value="UniProtKB-KW"/>
</dbReference>
<evidence type="ECO:0000256" key="11">
    <source>
        <dbReference type="ARBA" id="ARBA00023125"/>
    </source>
</evidence>
<dbReference type="InterPro" id="IPR000148">
    <property type="entry name" value="Papilloma_E7"/>
</dbReference>
<evidence type="ECO:0000313" key="20">
    <source>
        <dbReference type="EMBL" id="AYA93675.1"/>
    </source>
</evidence>
<dbReference type="GO" id="GO:0006351">
    <property type="term" value="P:DNA-templated transcription"/>
    <property type="evidence" value="ECO:0007669"/>
    <property type="project" value="UniProtKB-UniRule"/>
</dbReference>
<keyword evidence="15" id="KW-0922">Interferon antiviral system evasion</keyword>
<comment type="function">
    <text evidence="18">Plays a role in viral genome replication by driving entry of quiescent cells into the cell cycle. Stimulation of progression from G1 to S phase allows the virus to efficiently use the cellular DNA replicating machinery to achieve viral genome replication. E7 protein has both transforming and trans-activating activities. Induces the disassembly of the E2F1 transcription factor from RB1, with subsequent transcriptional activation of E2F1-regulated S-phase genes. Interferes with host histone deacetylation mediated by HDAC1 and HDAC2, leading to transcription activation. Plays also a role in the inhibition of both antiviral and antiproliferative functions of host interferon alpha. Interaction with host TMEM173/STING impairs the ability of TMEM173/STING to sense cytosolic DNA and promote the production of type I interferon (IFN-alpha and IFN-beta).</text>
</comment>
<evidence type="ECO:0000256" key="9">
    <source>
        <dbReference type="ARBA" id="ARBA00022833"/>
    </source>
</evidence>
<evidence type="ECO:0000256" key="3">
    <source>
        <dbReference type="ARBA" id="ARBA00022562"/>
    </source>
</evidence>
<comment type="caution">
    <text evidence="18">Lacks conserved residue(s) required for the propagation of feature annotation.</text>
</comment>
<dbReference type="EMBL" id="MH777201">
    <property type="protein sequence ID" value="AYA93675.1"/>
    <property type="molecule type" value="Genomic_DNA"/>
</dbReference>
<keyword evidence="6 18" id="KW-0479">Metal-binding</keyword>
<evidence type="ECO:0000256" key="10">
    <source>
        <dbReference type="ARBA" id="ARBA00023015"/>
    </source>
</evidence>
<evidence type="ECO:0000256" key="8">
    <source>
        <dbReference type="ARBA" id="ARBA00022830"/>
    </source>
</evidence>
<keyword evidence="1 18" id="KW-1121">Modulation of host cell cycle by virus</keyword>
<dbReference type="GO" id="GO:0042025">
    <property type="term" value="C:host cell nucleus"/>
    <property type="evidence" value="ECO:0007669"/>
    <property type="project" value="UniProtKB-SubCell"/>
</dbReference>
<name>A0A385PI99_9PAPI</name>
<keyword evidence="3 18" id="KW-1048">Host nucleus</keyword>
<proteinExistence type="inferred from homology"/>
<keyword evidence="16 18" id="KW-0899">Viral immunoevasion</keyword>
<evidence type="ECO:0000256" key="17">
    <source>
        <dbReference type="ARBA" id="ARBA00023309"/>
    </source>
</evidence>
<evidence type="ECO:0000256" key="5">
    <source>
        <dbReference type="ARBA" id="ARBA00022632"/>
    </source>
</evidence>
<comment type="domain">
    <text evidence="18">The E7 terminal domain is an intrinsically disordered domain, whose flexibility and conformational transitions confer target adaptability to the oncoprotein. It allows adaptation to a variety of protein targets and exposes the PEST degradation sequence that regulates its turnover in the cell.</text>
</comment>
<evidence type="ECO:0000256" key="4">
    <source>
        <dbReference type="ARBA" id="ARBA00022581"/>
    </source>
</evidence>
<organism evidence="20">
    <name type="scientific">Human papillomavirus</name>
    <dbReference type="NCBI Taxonomy" id="10566"/>
    <lineage>
        <taxon>Viruses</taxon>
        <taxon>Monodnaviria</taxon>
        <taxon>Shotokuvirae</taxon>
        <taxon>Cossaviricota</taxon>
        <taxon>Papovaviricetes</taxon>
        <taxon>Zurhausenvirales</taxon>
        <taxon>Papillomaviridae</taxon>
    </lineage>
</organism>
<dbReference type="SUPFAM" id="SSF161234">
    <property type="entry name" value="E7 C-terminal domain-like"/>
    <property type="match status" value="1"/>
</dbReference>
<feature type="short sequence motif" description="Nuclear export signal" evidence="18">
    <location>
        <begin position="68"/>
        <end position="76"/>
    </location>
</feature>
<keyword evidence="11 18" id="KW-0238">DNA-binding</keyword>
<dbReference type="GO" id="GO:0003700">
    <property type="term" value="F:DNA-binding transcription factor activity"/>
    <property type="evidence" value="ECO:0007669"/>
    <property type="project" value="UniProtKB-UniRule"/>
</dbReference>
<keyword evidence="12 18" id="KW-0010">Activator</keyword>
<evidence type="ECO:0000256" key="14">
    <source>
        <dbReference type="ARBA" id="ARBA00023200"/>
    </source>
</evidence>
<evidence type="ECO:0000256" key="2">
    <source>
        <dbReference type="ARBA" id="ARBA00022518"/>
    </source>
</evidence>
<keyword evidence="17 18" id="KW-1078">G1/S host cell cycle checkpoint dysregulation by virus</keyword>
<dbReference type="GO" id="GO:0039645">
    <property type="term" value="P:symbiont-mediated perturbation of host cell cycle G1/S transition checkpoint"/>
    <property type="evidence" value="ECO:0007669"/>
    <property type="project" value="UniProtKB-UniRule"/>
</dbReference>
<comment type="subunit">
    <text evidence="18">Homodimer. Homooligomer. Interacts with host RB1; this interaction induces dissociation of RB1-E2F1 complex thereby disrupting RB1 activity. Interacts with host EP300; this interaction represses EP300 transcriptional activity. Interacts with protein E2; this interaction inhibits E7 oncogenic activity. Interacts with host TMEM173/STING; this interaction impairs the ability of TMEM173/STING to sense cytosolic DNA and promote the production of type I interferon (IFN-alpha and IFN-beta).</text>
</comment>
<comment type="PTM">
    <text evidence="18">Highly phosphorylated.</text>
</comment>
<evidence type="ECO:0000256" key="12">
    <source>
        <dbReference type="ARBA" id="ARBA00023159"/>
    </source>
</evidence>
<evidence type="ECO:0000256" key="19">
    <source>
        <dbReference type="PIRNR" id="PIRNR003407"/>
    </source>
</evidence>
<evidence type="ECO:0000256" key="16">
    <source>
        <dbReference type="ARBA" id="ARBA00023280"/>
    </source>
</evidence>
<dbReference type="PIRSF" id="PIRSF003407">
    <property type="entry name" value="Papvi_E7"/>
    <property type="match status" value="1"/>
</dbReference>
<comment type="function">
    <text evidence="19">E7 protein has both transforming and trans-activating activities.</text>
</comment>
<evidence type="ECO:0000256" key="15">
    <source>
        <dbReference type="ARBA" id="ARBA00023258"/>
    </source>
</evidence>
<keyword evidence="13 18" id="KW-0804">Transcription</keyword>
<dbReference type="GO" id="GO:0030430">
    <property type="term" value="C:host cell cytoplasm"/>
    <property type="evidence" value="ECO:0007669"/>
    <property type="project" value="UniProtKB-SubCell"/>
</dbReference>
<comment type="subcellular location">
    <subcellularLocation>
        <location evidence="18">Host cytoplasm</location>
    </subcellularLocation>
    <subcellularLocation>
        <location evidence="18">Host nucleus</location>
    </subcellularLocation>
    <text evidence="18">Predominantly found in the host nucleus.</text>
</comment>
<keyword evidence="10 18" id="KW-0805">Transcription regulation</keyword>
<evidence type="ECO:0000256" key="1">
    <source>
        <dbReference type="ARBA" id="ARBA00022504"/>
    </source>
</evidence>
<dbReference type="Pfam" id="PF00527">
    <property type="entry name" value="E7"/>
    <property type="match status" value="1"/>
</dbReference>
<keyword evidence="2 18" id="KW-0244">Early protein</keyword>
<protein>
    <recommendedName>
        <fullName evidence="18 19">Protein E7</fullName>
    </recommendedName>
</protein>
<dbReference type="GO" id="GO:0008270">
    <property type="term" value="F:zinc ion binding"/>
    <property type="evidence" value="ECO:0007669"/>
    <property type="project" value="UniProtKB-KW"/>
</dbReference>
<evidence type="ECO:0000256" key="18">
    <source>
        <dbReference type="HAMAP-Rule" id="MF_04004"/>
    </source>
</evidence>
<accession>A0A385PI99</accession>
<dbReference type="GO" id="GO:0003677">
    <property type="term" value="F:DNA binding"/>
    <property type="evidence" value="ECO:0007669"/>
    <property type="project" value="UniProtKB-UniRule"/>
</dbReference>
<keyword evidence="5 18" id="KW-1090">Inhibition of host innate immune response by virus</keyword>
<gene>
    <name evidence="18" type="primary">E7</name>
</gene>
<dbReference type="Gene3D" id="3.30.160.330">
    <property type="match status" value="1"/>
</dbReference>
<dbReference type="GO" id="GO:0019904">
    <property type="term" value="F:protein domain specific binding"/>
    <property type="evidence" value="ECO:0007669"/>
    <property type="project" value="UniProtKB-UniRule"/>
</dbReference>
<comment type="similarity">
    <text evidence="18 19">Belongs to the papillomaviridae E7 protein family.</text>
</comment>
<keyword evidence="8 18" id="KW-1114">Inhibition of host interferon signaling pathway by virus</keyword>
<evidence type="ECO:0000256" key="6">
    <source>
        <dbReference type="ARBA" id="ARBA00022723"/>
    </source>
</evidence>
<keyword evidence="4 18" id="KW-0945">Host-virus interaction</keyword>